<reference evidence="2 3" key="1">
    <citation type="submission" date="2023-08" db="EMBL/GenBank/DDBJ databases">
        <title>Black Yeasts Isolated from many extreme environments.</title>
        <authorList>
            <person name="Coleine C."/>
            <person name="Stajich J.E."/>
            <person name="Selbmann L."/>
        </authorList>
    </citation>
    <scope>NUCLEOTIDE SEQUENCE [LARGE SCALE GENOMIC DNA]</scope>
    <source>
        <strain evidence="2 3">CCFEE 5885</strain>
    </source>
</reference>
<proteinExistence type="predicted"/>
<evidence type="ECO:0000313" key="3">
    <source>
        <dbReference type="Proteomes" id="UP001345013"/>
    </source>
</evidence>
<feature type="region of interest" description="Disordered" evidence="1">
    <location>
        <begin position="276"/>
        <end position="362"/>
    </location>
</feature>
<feature type="region of interest" description="Disordered" evidence="1">
    <location>
        <begin position="119"/>
        <end position="150"/>
    </location>
</feature>
<feature type="compositionally biased region" description="Basic and acidic residues" evidence="1">
    <location>
        <begin position="1"/>
        <end position="48"/>
    </location>
</feature>
<feature type="region of interest" description="Disordered" evidence="1">
    <location>
        <begin position="216"/>
        <end position="244"/>
    </location>
</feature>
<name>A0ABR0K2B5_9EURO</name>
<dbReference type="Proteomes" id="UP001345013">
    <property type="component" value="Unassembled WGS sequence"/>
</dbReference>
<evidence type="ECO:0000256" key="1">
    <source>
        <dbReference type="SAM" id="MobiDB-lite"/>
    </source>
</evidence>
<gene>
    <name evidence="2" type="ORF">LTR24_007839</name>
</gene>
<protein>
    <submittedName>
        <fullName evidence="2">Uncharacterized protein</fullName>
    </submittedName>
</protein>
<evidence type="ECO:0000313" key="2">
    <source>
        <dbReference type="EMBL" id="KAK5083211.1"/>
    </source>
</evidence>
<feature type="region of interest" description="Disordered" evidence="1">
    <location>
        <begin position="1"/>
        <end position="100"/>
    </location>
</feature>
<keyword evidence="3" id="KW-1185">Reference proteome</keyword>
<dbReference type="PANTHER" id="PTHR39609">
    <property type="entry name" value="RFEG-RELATED"/>
    <property type="match status" value="1"/>
</dbReference>
<dbReference type="PANTHER" id="PTHR39609:SF1">
    <property type="entry name" value="RFEG"/>
    <property type="match status" value="1"/>
</dbReference>
<dbReference type="EMBL" id="JAVRRG010000124">
    <property type="protein sequence ID" value="KAK5083211.1"/>
    <property type="molecule type" value="Genomic_DNA"/>
</dbReference>
<accession>A0ABR0K2B5</accession>
<comment type="caution">
    <text evidence="2">The sequence shown here is derived from an EMBL/GenBank/DDBJ whole genome shotgun (WGS) entry which is preliminary data.</text>
</comment>
<sequence length="362" mass="41262">MPPARYPDEYDHGREARGIRRERDGRDVREREVVREAPRARREMEVEPQRLPSARMMDTDMMGREPATRVANAGVPRQDPRAIRNMPAPRDPRDRDDEMMYDTRPNQYAAVREQPGARRTPYEGEFDDIPPAVRPVIDPGRSRDEPRPSYNEYFLPGEGIDREVIQSEICRYLGQDATCKPGAHTDGRRGYIIRAYRALTTEMIRSLKEDSVKYSRERDNAARRNRQPAFRDQARYGGDEMIIDEPEERYQQRYEEPRLRAAPAVSSSYLPDSGYSSAYYPATQPPPPGVDTRTMDPRYIPGHSTPPSGRTPSYPAAGYQAVTTRPSVPSIPSAGAFTDARGNIVRDPGYGSSYSDPRARHR</sequence>
<organism evidence="2 3">
    <name type="scientific">Lithohypha guttulata</name>
    <dbReference type="NCBI Taxonomy" id="1690604"/>
    <lineage>
        <taxon>Eukaryota</taxon>
        <taxon>Fungi</taxon>
        <taxon>Dikarya</taxon>
        <taxon>Ascomycota</taxon>
        <taxon>Pezizomycotina</taxon>
        <taxon>Eurotiomycetes</taxon>
        <taxon>Chaetothyriomycetidae</taxon>
        <taxon>Chaetothyriales</taxon>
        <taxon>Trichomeriaceae</taxon>
        <taxon>Lithohypha</taxon>
    </lineage>
</organism>
<feature type="compositionally biased region" description="Basic and acidic residues" evidence="1">
    <location>
        <begin position="57"/>
        <end position="67"/>
    </location>
</feature>